<gene>
    <name evidence="2" type="ORF">J2736_002734</name>
</gene>
<evidence type="ECO:0000313" key="2">
    <source>
        <dbReference type="EMBL" id="MDR6551545.1"/>
    </source>
</evidence>
<proteinExistence type="predicted"/>
<keyword evidence="3" id="KW-1185">Reference proteome</keyword>
<keyword evidence="1" id="KW-1133">Transmembrane helix</keyword>
<dbReference type="EMBL" id="JAVDSB010000004">
    <property type="protein sequence ID" value="MDR6551545.1"/>
    <property type="molecule type" value="Genomic_DNA"/>
</dbReference>
<reference evidence="2 3" key="1">
    <citation type="submission" date="2023-07" db="EMBL/GenBank/DDBJ databases">
        <title>Sorghum-associated microbial communities from plants grown in Nebraska, USA.</title>
        <authorList>
            <person name="Schachtman D."/>
        </authorList>
    </citation>
    <scope>NUCLEOTIDE SEQUENCE [LARGE SCALE GENOMIC DNA]</scope>
    <source>
        <strain evidence="2 3">CC258</strain>
    </source>
</reference>
<keyword evidence="1" id="KW-0472">Membrane</keyword>
<sequence length="210" mass="23705">MNKKLGILSIILIIGVAIAAIFPYVTFNSANSRITLDVDFPLHYTVLTLHIAVATIALISGLFQFHARFRASYTVWHKALGRVYVISVMVSGILGLVLTFYAENFTKAMAFLALSLLWLFTTWKGFRYAVKGELQQHRVWMIRSYAVTLVAITSRVIVPVCILVYLAMHGFKLPSGGRAQMVTDILNINVWVGLLMNLVVVEWYLLRPRK</sequence>
<organism evidence="2 3">
    <name type="scientific">Paenibacillus qinlingensis</name>
    <dbReference type="NCBI Taxonomy" id="1837343"/>
    <lineage>
        <taxon>Bacteria</taxon>
        <taxon>Bacillati</taxon>
        <taxon>Bacillota</taxon>
        <taxon>Bacilli</taxon>
        <taxon>Bacillales</taxon>
        <taxon>Paenibacillaceae</taxon>
        <taxon>Paenibacillus</taxon>
    </lineage>
</organism>
<dbReference type="Proteomes" id="UP001267290">
    <property type="component" value="Unassembled WGS sequence"/>
</dbReference>
<comment type="caution">
    <text evidence="2">The sequence shown here is derived from an EMBL/GenBank/DDBJ whole genome shotgun (WGS) entry which is preliminary data.</text>
</comment>
<dbReference type="RefSeq" id="WP_310499122.1">
    <property type="nucleotide sequence ID" value="NZ_JAVDSB010000004.1"/>
</dbReference>
<dbReference type="Pfam" id="PF10067">
    <property type="entry name" value="DUF2306"/>
    <property type="match status" value="1"/>
</dbReference>
<feature type="transmembrane region" description="Helical" evidence="1">
    <location>
        <begin position="79"/>
        <end position="102"/>
    </location>
</feature>
<protein>
    <submittedName>
        <fullName evidence="2">Membrane protein</fullName>
    </submittedName>
</protein>
<evidence type="ECO:0000256" key="1">
    <source>
        <dbReference type="SAM" id="Phobius"/>
    </source>
</evidence>
<evidence type="ECO:0000313" key="3">
    <source>
        <dbReference type="Proteomes" id="UP001267290"/>
    </source>
</evidence>
<feature type="transmembrane region" description="Helical" evidence="1">
    <location>
        <begin position="188"/>
        <end position="206"/>
    </location>
</feature>
<name>A0ABU1NVQ4_9BACL</name>
<feature type="transmembrane region" description="Helical" evidence="1">
    <location>
        <begin position="108"/>
        <end position="126"/>
    </location>
</feature>
<accession>A0ABU1NVQ4</accession>
<keyword evidence="1" id="KW-0812">Transmembrane</keyword>
<feature type="transmembrane region" description="Helical" evidence="1">
    <location>
        <begin position="146"/>
        <end position="168"/>
    </location>
</feature>
<dbReference type="InterPro" id="IPR018750">
    <property type="entry name" value="DUF2306_membrane"/>
</dbReference>
<feature type="transmembrane region" description="Helical" evidence="1">
    <location>
        <begin position="7"/>
        <end position="27"/>
    </location>
</feature>
<feature type="transmembrane region" description="Helical" evidence="1">
    <location>
        <begin position="47"/>
        <end position="67"/>
    </location>
</feature>